<dbReference type="InterPro" id="IPR018379">
    <property type="entry name" value="BEN_domain"/>
</dbReference>
<protein>
    <recommendedName>
        <fullName evidence="2">BEN domain-containing protein</fullName>
    </recommendedName>
</protein>
<feature type="compositionally biased region" description="Basic and acidic residues" evidence="1">
    <location>
        <begin position="142"/>
        <end position="172"/>
    </location>
</feature>
<sequence>MDTDVELIKGSGIIVNAWKLRSIKNTYSKNPKEMARKLMKMIIGVEQLKKSSPTGKNGRIPIPTDVFEGVEQFVNDNVAKKKYQINDMKKIINVECEEVKPDKKNNKEEATASKEQDDFEQDLEELSDGDFEKDLEELSDGDFEKESTEIKKNKETKNDEKIEYDKKSEEKKKQKRPRKTHPPETLQTTNSTRVMREKNPKSNLQCRFAKATF</sequence>
<evidence type="ECO:0000256" key="1">
    <source>
        <dbReference type="SAM" id="MobiDB-lite"/>
    </source>
</evidence>
<name>A0A7M7PXF8_NASVI</name>
<dbReference type="AlphaFoldDB" id="A0A7M7PXF8"/>
<feature type="domain" description="BEN" evidence="2">
    <location>
        <begin position="10"/>
        <end position="103"/>
    </location>
</feature>
<dbReference type="KEGG" id="nvi:103315382"/>
<feature type="region of interest" description="Disordered" evidence="1">
    <location>
        <begin position="101"/>
        <end position="213"/>
    </location>
</feature>
<accession>A0A7M7PXF8</accession>
<feature type="compositionally biased region" description="Acidic residues" evidence="1">
    <location>
        <begin position="117"/>
        <end position="141"/>
    </location>
</feature>
<organism evidence="3 4">
    <name type="scientific">Nasonia vitripennis</name>
    <name type="common">Parasitic wasp</name>
    <dbReference type="NCBI Taxonomy" id="7425"/>
    <lineage>
        <taxon>Eukaryota</taxon>
        <taxon>Metazoa</taxon>
        <taxon>Ecdysozoa</taxon>
        <taxon>Arthropoda</taxon>
        <taxon>Hexapoda</taxon>
        <taxon>Insecta</taxon>
        <taxon>Pterygota</taxon>
        <taxon>Neoptera</taxon>
        <taxon>Endopterygota</taxon>
        <taxon>Hymenoptera</taxon>
        <taxon>Apocrita</taxon>
        <taxon>Proctotrupomorpha</taxon>
        <taxon>Chalcidoidea</taxon>
        <taxon>Pteromalidae</taxon>
        <taxon>Pteromalinae</taxon>
        <taxon>Nasonia</taxon>
    </lineage>
</organism>
<evidence type="ECO:0000259" key="2">
    <source>
        <dbReference type="PROSITE" id="PS51457"/>
    </source>
</evidence>
<feature type="compositionally biased region" description="Basic and acidic residues" evidence="1">
    <location>
        <begin position="101"/>
        <end position="116"/>
    </location>
</feature>
<dbReference type="SMR" id="A0A7M7PXF8"/>
<dbReference type="Proteomes" id="UP000002358">
    <property type="component" value="Chromosome 1"/>
</dbReference>
<dbReference type="InParanoid" id="A0A7M7PXF8"/>
<dbReference type="GeneID" id="103315382"/>
<evidence type="ECO:0000313" key="3">
    <source>
        <dbReference type="EnsemblMetazoa" id="XP_031777227"/>
    </source>
</evidence>
<proteinExistence type="predicted"/>
<reference evidence="3" key="1">
    <citation type="submission" date="2021-01" db="UniProtKB">
        <authorList>
            <consortium name="EnsemblMetazoa"/>
        </authorList>
    </citation>
    <scope>IDENTIFICATION</scope>
</reference>
<dbReference type="GO" id="GO:0003677">
    <property type="term" value="F:DNA binding"/>
    <property type="evidence" value="ECO:0007669"/>
    <property type="project" value="InterPro"/>
</dbReference>
<dbReference type="RefSeq" id="XP_031777227.1">
    <property type="nucleotide sequence ID" value="XM_031921367.2"/>
</dbReference>
<dbReference type="PROSITE" id="PS51457">
    <property type="entry name" value="BEN"/>
    <property type="match status" value="1"/>
</dbReference>
<dbReference type="OrthoDB" id="7701443at2759"/>
<dbReference type="EnsemblMetazoa" id="XM_031921367">
    <property type="protein sequence ID" value="XP_031777227"/>
    <property type="gene ID" value="LOC103315382"/>
</dbReference>
<keyword evidence="4" id="KW-1185">Reference proteome</keyword>
<evidence type="ECO:0000313" key="4">
    <source>
        <dbReference type="Proteomes" id="UP000002358"/>
    </source>
</evidence>